<feature type="binding site" evidence="5 8">
    <location>
        <position position="187"/>
    </location>
    <ligand>
        <name>NAD(+)</name>
        <dbReference type="ChEBI" id="CHEBI:57540"/>
    </ligand>
</feature>
<feature type="binding site" evidence="5 10">
    <location>
        <position position="357"/>
    </location>
    <ligand>
        <name>Zn(2+)</name>
        <dbReference type="ChEBI" id="CHEBI:29105"/>
    </ligand>
</feature>
<evidence type="ECO:0000256" key="4">
    <source>
        <dbReference type="ARBA" id="ARBA00023002"/>
    </source>
</evidence>
<feature type="active site" description="Proton acceptor" evidence="5 7">
    <location>
        <position position="323"/>
    </location>
</feature>
<dbReference type="HAMAP" id="MF_01024">
    <property type="entry name" value="HisD"/>
    <property type="match status" value="1"/>
</dbReference>
<gene>
    <name evidence="5 12" type="primary">hisD</name>
    <name evidence="12" type="ORF">KDW03_04670</name>
</gene>
<sequence length="425" mass="47005">MQSMSFEEAIRYSRSAETLSPELWQSVSTILETVAKEKDKALLEYTRRFDGVDISHFSLVATPEEYENAQKEAQTHYQEVWEYFLEAMENITRYHEKQKEKSWFYEEDGAFLGQLITPIEKVGVYVPGGKAFYPSSVLMNVIPAKIAGVQEIYLTTPPGKDGTIHPMLLALAEKLGVRAVFKVGGAQAIAALAYGTETIPPVHKITGPGNAYVAMAKRLVQGKVGIDSIAGPSEVAIFADETAKATWIAMDLCAQAEHSPDSVVFFISTSESLINEVEALLPSTLEKLPRKDIIQKSLEQSYKVLVSNYEEGFAVINSLAPEHTEMMLSLDTSEILRYTKQSGALFLGHWTPVAMGDYFSGPNHVIPTYGTAVFSSPLGVHDFVKRTSVLRLSPEYMKKHAHKVKAMADLEGLRAHGHSASLRKP</sequence>
<feature type="binding site" evidence="5 10">
    <location>
        <position position="416"/>
    </location>
    <ligand>
        <name>Zn(2+)</name>
        <dbReference type="ChEBI" id="CHEBI:29105"/>
    </ligand>
</feature>
<dbReference type="RefSeq" id="WP_271436229.1">
    <property type="nucleotide sequence ID" value="NZ_CP073355.1"/>
</dbReference>
<dbReference type="Proteomes" id="UP001056539">
    <property type="component" value="Chromosome"/>
</dbReference>
<dbReference type="PANTHER" id="PTHR21256">
    <property type="entry name" value="HISTIDINOL DEHYDROGENASE HDH"/>
    <property type="match status" value="1"/>
</dbReference>
<keyword evidence="3 5" id="KW-0862">Zinc</keyword>
<dbReference type="EC" id="1.1.1.23" evidence="5"/>
<evidence type="ECO:0000313" key="12">
    <source>
        <dbReference type="EMBL" id="URA11094.1"/>
    </source>
</evidence>
<evidence type="ECO:0000313" key="13">
    <source>
        <dbReference type="Proteomes" id="UP001056539"/>
    </source>
</evidence>
<dbReference type="EMBL" id="CP073355">
    <property type="protein sequence ID" value="URA11094.1"/>
    <property type="molecule type" value="Genomic_DNA"/>
</dbReference>
<evidence type="ECO:0000256" key="7">
    <source>
        <dbReference type="PIRSR" id="PIRSR000099-1"/>
    </source>
</evidence>
<reference evidence="12" key="1">
    <citation type="submission" date="2021-04" db="EMBL/GenBank/DDBJ databases">
        <authorList>
            <person name="Postec A."/>
        </authorList>
    </citation>
    <scope>NUCLEOTIDE SEQUENCE</scope>
    <source>
        <strain evidence="12">F1F22</strain>
    </source>
</reference>
<dbReference type="Gene3D" id="1.20.5.1300">
    <property type="match status" value="1"/>
</dbReference>
<evidence type="ECO:0000256" key="3">
    <source>
        <dbReference type="ARBA" id="ARBA00022833"/>
    </source>
</evidence>
<organism evidence="12 13">
    <name type="scientific">Thermospira aquatica</name>
    <dbReference type="NCBI Taxonomy" id="2828656"/>
    <lineage>
        <taxon>Bacteria</taxon>
        <taxon>Pseudomonadati</taxon>
        <taxon>Spirochaetota</taxon>
        <taxon>Spirochaetia</taxon>
        <taxon>Brevinematales</taxon>
        <taxon>Thermospiraceae</taxon>
        <taxon>Thermospira</taxon>
    </lineage>
</organism>
<name>A0AAX3BGE2_9SPIR</name>
<keyword evidence="5 8" id="KW-0520">NAD</keyword>
<dbReference type="GO" id="GO:0004399">
    <property type="term" value="F:histidinol dehydrogenase activity"/>
    <property type="evidence" value="ECO:0007669"/>
    <property type="project" value="UniProtKB-UniRule"/>
</dbReference>
<feature type="binding site" evidence="5 8">
    <location>
        <position position="210"/>
    </location>
    <ligand>
        <name>NAD(+)</name>
        <dbReference type="ChEBI" id="CHEBI:57540"/>
    </ligand>
</feature>
<feature type="binding site" evidence="5 10">
    <location>
        <position position="255"/>
    </location>
    <ligand>
        <name>Zn(2+)</name>
        <dbReference type="ChEBI" id="CHEBI:29105"/>
    </ligand>
</feature>
<evidence type="ECO:0000256" key="11">
    <source>
        <dbReference type="RuleBase" id="RU004175"/>
    </source>
</evidence>
<keyword evidence="5" id="KW-0028">Amino-acid biosynthesis</keyword>
<dbReference type="SUPFAM" id="SSF53720">
    <property type="entry name" value="ALDH-like"/>
    <property type="match status" value="1"/>
</dbReference>
<dbReference type="KEGG" id="taqu:KDW03_04670"/>
<evidence type="ECO:0000256" key="5">
    <source>
        <dbReference type="HAMAP-Rule" id="MF_01024"/>
    </source>
</evidence>
<comment type="catalytic activity">
    <reaction evidence="5">
        <text>L-histidinol + 2 NAD(+) + H2O = L-histidine + 2 NADH + 3 H(+)</text>
        <dbReference type="Rhea" id="RHEA:20641"/>
        <dbReference type="ChEBI" id="CHEBI:15377"/>
        <dbReference type="ChEBI" id="CHEBI:15378"/>
        <dbReference type="ChEBI" id="CHEBI:57540"/>
        <dbReference type="ChEBI" id="CHEBI:57595"/>
        <dbReference type="ChEBI" id="CHEBI:57699"/>
        <dbReference type="ChEBI" id="CHEBI:57945"/>
        <dbReference type="EC" id="1.1.1.23"/>
    </reaction>
</comment>
<keyword evidence="4 5" id="KW-0560">Oxidoreductase</keyword>
<dbReference type="FunFam" id="3.40.50.1980:FF:000001">
    <property type="entry name" value="Histidinol dehydrogenase"/>
    <property type="match status" value="1"/>
</dbReference>
<dbReference type="NCBIfam" id="TIGR00069">
    <property type="entry name" value="hisD"/>
    <property type="match status" value="1"/>
</dbReference>
<evidence type="ECO:0000256" key="2">
    <source>
        <dbReference type="ARBA" id="ARBA00022723"/>
    </source>
</evidence>
<protein>
    <recommendedName>
        <fullName evidence="5">Histidinol dehydrogenase</fullName>
        <shortName evidence="5">HDH</shortName>
        <ecNumber evidence="5">1.1.1.23</ecNumber>
    </recommendedName>
</protein>
<evidence type="ECO:0000256" key="8">
    <source>
        <dbReference type="PIRSR" id="PIRSR000099-2"/>
    </source>
</evidence>
<evidence type="ECO:0000256" key="9">
    <source>
        <dbReference type="PIRSR" id="PIRSR000099-3"/>
    </source>
</evidence>
<dbReference type="InterPro" id="IPR022695">
    <property type="entry name" value="Histidinol_DH_monofunct"/>
</dbReference>
<dbReference type="PRINTS" id="PR00083">
    <property type="entry name" value="HOLDHDRGNASE"/>
</dbReference>
<feature type="binding site" evidence="5 10">
    <location>
        <position position="258"/>
    </location>
    <ligand>
        <name>Zn(2+)</name>
        <dbReference type="ChEBI" id="CHEBI:29105"/>
    </ligand>
</feature>
<dbReference type="GO" id="GO:0005829">
    <property type="term" value="C:cytosol"/>
    <property type="evidence" value="ECO:0007669"/>
    <property type="project" value="TreeGrafter"/>
</dbReference>
<dbReference type="PIRSF" id="PIRSF000099">
    <property type="entry name" value="Histidinol_dh"/>
    <property type="match status" value="1"/>
</dbReference>
<reference evidence="12" key="2">
    <citation type="submission" date="2022-06" db="EMBL/GenBank/DDBJ databases">
        <title>Thermospira aquatica gen. nov., sp. nov.</title>
        <authorList>
            <person name="Ben Ali Gam Z."/>
            <person name="Labat M."/>
        </authorList>
    </citation>
    <scope>NUCLEOTIDE SEQUENCE</scope>
    <source>
        <strain evidence="12">F1F22</strain>
    </source>
</reference>
<keyword evidence="13" id="KW-1185">Reference proteome</keyword>
<dbReference type="Gene3D" id="3.40.50.1980">
    <property type="entry name" value="Nitrogenase molybdenum iron protein domain"/>
    <property type="match status" value="2"/>
</dbReference>
<comment type="cofactor">
    <cofactor evidence="5 10">
        <name>Zn(2+)</name>
        <dbReference type="ChEBI" id="CHEBI:29105"/>
    </cofactor>
    <text evidence="5 10">Binds 1 zinc ion per subunit.</text>
</comment>
<dbReference type="CDD" id="cd06572">
    <property type="entry name" value="Histidinol_dh"/>
    <property type="match status" value="1"/>
</dbReference>
<accession>A0AAX3BGE2</accession>
<dbReference type="InterPro" id="IPR016161">
    <property type="entry name" value="Ald_DH/histidinol_DH"/>
</dbReference>
<evidence type="ECO:0000256" key="1">
    <source>
        <dbReference type="ARBA" id="ARBA00010178"/>
    </source>
</evidence>
<dbReference type="InterPro" id="IPR012131">
    <property type="entry name" value="Hstdl_DH"/>
</dbReference>
<feature type="binding site" evidence="5 9">
    <location>
        <position position="233"/>
    </location>
    <ligand>
        <name>substrate</name>
    </ligand>
</feature>
<dbReference type="FunFam" id="3.40.50.1980:FF:000026">
    <property type="entry name" value="Histidinol dehydrogenase"/>
    <property type="match status" value="1"/>
</dbReference>
<feature type="active site" description="Proton acceptor" evidence="5 7">
    <location>
        <position position="322"/>
    </location>
</feature>
<dbReference type="Pfam" id="PF00815">
    <property type="entry name" value="Histidinol_dh"/>
    <property type="match status" value="1"/>
</dbReference>
<evidence type="ECO:0000256" key="6">
    <source>
        <dbReference type="PIRNR" id="PIRNR000099"/>
    </source>
</evidence>
<evidence type="ECO:0000256" key="10">
    <source>
        <dbReference type="PIRSR" id="PIRSR000099-4"/>
    </source>
</evidence>
<feature type="binding site" evidence="5 9">
    <location>
        <position position="258"/>
    </location>
    <ligand>
        <name>substrate</name>
    </ligand>
</feature>
<dbReference type="GO" id="GO:0000105">
    <property type="term" value="P:L-histidine biosynthetic process"/>
    <property type="evidence" value="ECO:0007669"/>
    <property type="project" value="UniProtKB-UniRule"/>
</dbReference>
<dbReference type="GO" id="GO:0051287">
    <property type="term" value="F:NAD binding"/>
    <property type="evidence" value="ECO:0007669"/>
    <property type="project" value="InterPro"/>
</dbReference>
<comment type="function">
    <text evidence="5">Catalyzes the sequential NAD-dependent oxidations of L-histidinol to L-histidinaldehyde and then to L-histidine.</text>
</comment>
<feature type="binding site" evidence="5 9">
    <location>
        <position position="255"/>
    </location>
    <ligand>
        <name>substrate</name>
    </ligand>
</feature>
<comment type="pathway">
    <text evidence="5">Amino-acid biosynthesis; L-histidine biosynthesis; L-histidine from 5-phospho-alpha-D-ribose 1-diphosphate: step 9/9.</text>
</comment>
<proteinExistence type="inferred from homology"/>
<dbReference type="AlphaFoldDB" id="A0AAX3BGE2"/>
<feature type="binding site" evidence="5 8">
    <location>
        <position position="125"/>
    </location>
    <ligand>
        <name>NAD(+)</name>
        <dbReference type="ChEBI" id="CHEBI:57540"/>
    </ligand>
</feature>
<keyword evidence="2 5" id="KW-0479">Metal-binding</keyword>
<feature type="binding site" evidence="5 9">
    <location>
        <position position="323"/>
    </location>
    <ligand>
        <name>substrate</name>
    </ligand>
</feature>
<dbReference type="PANTHER" id="PTHR21256:SF2">
    <property type="entry name" value="HISTIDINE BIOSYNTHESIS TRIFUNCTIONAL PROTEIN"/>
    <property type="match status" value="1"/>
</dbReference>
<feature type="binding site" evidence="5 9">
    <location>
        <position position="411"/>
    </location>
    <ligand>
        <name>substrate</name>
    </ligand>
</feature>
<feature type="binding site" evidence="5 9">
    <location>
        <position position="416"/>
    </location>
    <ligand>
        <name>substrate</name>
    </ligand>
</feature>
<keyword evidence="5" id="KW-0368">Histidine biosynthesis</keyword>
<feature type="binding site" evidence="5 9">
    <location>
        <position position="357"/>
    </location>
    <ligand>
        <name>substrate</name>
    </ligand>
</feature>
<dbReference type="GO" id="GO:0008270">
    <property type="term" value="F:zinc ion binding"/>
    <property type="evidence" value="ECO:0007669"/>
    <property type="project" value="UniProtKB-UniRule"/>
</dbReference>
<comment type="similarity">
    <text evidence="1 5 6 11">Belongs to the histidinol dehydrogenase family.</text>
</comment>